<dbReference type="Gene3D" id="3.40.50.720">
    <property type="entry name" value="NAD(P)-binding Rossmann-like Domain"/>
    <property type="match status" value="1"/>
</dbReference>
<accession>A0ABQ6FQQ5</accession>
<comment type="caution">
    <text evidence="4">The sequence shown here is derived from an EMBL/GenBank/DDBJ whole genome shotgun (WGS) entry which is preliminary data.</text>
</comment>
<dbReference type="InterPro" id="IPR002347">
    <property type="entry name" value="SDR_fam"/>
</dbReference>
<evidence type="ECO:0000313" key="4">
    <source>
        <dbReference type="EMBL" id="GLV56067.1"/>
    </source>
</evidence>
<dbReference type="PANTHER" id="PTHR43639:SF1">
    <property type="entry name" value="SHORT-CHAIN DEHYDROGENASE_REDUCTASE FAMILY PROTEIN"/>
    <property type="match status" value="1"/>
</dbReference>
<evidence type="ECO:0000256" key="2">
    <source>
        <dbReference type="ARBA" id="ARBA00023002"/>
    </source>
</evidence>
<evidence type="ECO:0000313" key="5">
    <source>
        <dbReference type="Proteomes" id="UP001344906"/>
    </source>
</evidence>
<keyword evidence="2" id="KW-0560">Oxidoreductase</keyword>
<dbReference type="InterPro" id="IPR036291">
    <property type="entry name" value="NAD(P)-bd_dom_sf"/>
</dbReference>
<dbReference type="Pfam" id="PF13561">
    <property type="entry name" value="adh_short_C2"/>
    <property type="match status" value="1"/>
</dbReference>
<reference evidence="4 5" key="1">
    <citation type="submission" date="2023-02" db="EMBL/GenBank/DDBJ databases">
        <title>Dictyobacter halimunensis sp. nov., a new member of the class Ktedonobacteria from forest soil in a geothermal area.</title>
        <authorList>
            <person name="Rachmania M.K."/>
            <person name="Ningsih F."/>
            <person name="Sakai Y."/>
            <person name="Yabe S."/>
            <person name="Yokota A."/>
            <person name="Sjamsuridzal W."/>
        </authorList>
    </citation>
    <scope>NUCLEOTIDE SEQUENCE [LARGE SCALE GENOMIC DNA]</scope>
    <source>
        <strain evidence="4 5">S3.2.2.5</strain>
    </source>
</reference>
<dbReference type="EMBL" id="BSRI01000001">
    <property type="protein sequence ID" value="GLV56067.1"/>
    <property type="molecule type" value="Genomic_DNA"/>
</dbReference>
<proteinExistence type="inferred from homology"/>
<evidence type="ECO:0000256" key="3">
    <source>
        <dbReference type="SAM" id="MobiDB-lite"/>
    </source>
</evidence>
<organism evidence="4 5">
    <name type="scientific">Dictyobacter halimunensis</name>
    <dbReference type="NCBI Taxonomy" id="3026934"/>
    <lineage>
        <taxon>Bacteria</taxon>
        <taxon>Bacillati</taxon>
        <taxon>Chloroflexota</taxon>
        <taxon>Ktedonobacteria</taxon>
        <taxon>Ktedonobacterales</taxon>
        <taxon>Dictyobacteraceae</taxon>
        <taxon>Dictyobacter</taxon>
    </lineage>
</organism>
<dbReference type="SUPFAM" id="SSF51735">
    <property type="entry name" value="NAD(P)-binding Rossmann-fold domains"/>
    <property type="match status" value="1"/>
</dbReference>
<feature type="region of interest" description="Disordered" evidence="3">
    <location>
        <begin position="90"/>
        <end position="116"/>
    </location>
</feature>
<sequence length="116" mass="12186">MAGITDTFDDILQLTKSWAAEFGPNGVNVNAIAPGPIYTPGTAGDEELLAQLVSIAPARRIGQATELVGAAVFLASDEASYVHGITLPVEGGSTATSTRKEEMREGLPETRRRSLT</sequence>
<dbReference type="PANTHER" id="PTHR43639">
    <property type="entry name" value="OXIDOREDUCTASE, SHORT-CHAIN DEHYDROGENASE/REDUCTASE FAMILY (AFU_ORTHOLOGUE AFUA_5G02870)"/>
    <property type="match status" value="1"/>
</dbReference>
<dbReference type="RefSeq" id="WP_338250955.1">
    <property type="nucleotide sequence ID" value="NZ_BSRI01000001.1"/>
</dbReference>
<gene>
    <name evidence="4" type="ORF">KDH_29110</name>
</gene>
<name>A0ABQ6FQQ5_9CHLR</name>
<dbReference type="Proteomes" id="UP001344906">
    <property type="component" value="Unassembled WGS sequence"/>
</dbReference>
<evidence type="ECO:0000256" key="1">
    <source>
        <dbReference type="ARBA" id="ARBA00006484"/>
    </source>
</evidence>
<feature type="compositionally biased region" description="Basic and acidic residues" evidence="3">
    <location>
        <begin position="98"/>
        <end position="116"/>
    </location>
</feature>
<keyword evidence="5" id="KW-1185">Reference proteome</keyword>
<dbReference type="PRINTS" id="PR00081">
    <property type="entry name" value="GDHRDH"/>
</dbReference>
<comment type="similarity">
    <text evidence="1">Belongs to the short-chain dehydrogenases/reductases (SDR) family.</text>
</comment>
<protein>
    <submittedName>
        <fullName evidence="4">Uncharacterized protein</fullName>
    </submittedName>
</protein>